<dbReference type="InterPro" id="IPR010158">
    <property type="entry name" value="Amidase_Cbmase"/>
</dbReference>
<dbReference type="GO" id="GO:0050538">
    <property type="term" value="F:N-carbamoyl-L-amino-acid hydrolase activity"/>
    <property type="evidence" value="ECO:0007669"/>
    <property type="project" value="UniProtKB-EC"/>
</dbReference>
<dbReference type="CDD" id="cd03884">
    <property type="entry name" value="M20_bAS"/>
    <property type="match status" value="1"/>
</dbReference>
<comment type="caution">
    <text evidence="4">The sequence shown here is derived from an EMBL/GenBank/DDBJ whole genome shotgun (WGS) entry which is preliminary data.</text>
</comment>
<evidence type="ECO:0000313" key="4">
    <source>
        <dbReference type="EMBL" id="MDQ0516192.1"/>
    </source>
</evidence>
<dbReference type="SUPFAM" id="SSF55031">
    <property type="entry name" value="Bacterial exopeptidase dimerisation domain"/>
    <property type="match status" value="1"/>
</dbReference>
<dbReference type="InterPro" id="IPR036264">
    <property type="entry name" value="Bact_exopeptidase_dim_dom"/>
</dbReference>
<dbReference type="Pfam" id="PF07687">
    <property type="entry name" value="M20_dimer"/>
    <property type="match status" value="1"/>
</dbReference>
<accession>A0ABU0M5F6</accession>
<dbReference type="PANTHER" id="PTHR32494">
    <property type="entry name" value="ALLANTOATE DEIMINASE-RELATED"/>
    <property type="match status" value="1"/>
</dbReference>
<dbReference type="PIRSF" id="PIRSF001235">
    <property type="entry name" value="Amidase_carbamoylase"/>
    <property type="match status" value="1"/>
</dbReference>
<dbReference type="NCBIfam" id="TIGR01879">
    <property type="entry name" value="hydantase"/>
    <property type="match status" value="1"/>
</dbReference>
<dbReference type="Pfam" id="PF01546">
    <property type="entry name" value="Peptidase_M20"/>
    <property type="match status" value="1"/>
</dbReference>
<gene>
    <name evidence="4" type="ORF">QO015_001805</name>
</gene>
<name>A0ABU0M5F6_9HYPH</name>
<dbReference type="Gene3D" id="3.40.630.10">
    <property type="entry name" value="Zn peptidases"/>
    <property type="match status" value="1"/>
</dbReference>
<comment type="similarity">
    <text evidence="1">Belongs to the peptidase M20 family.</text>
</comment>
<dbReference type="EC" id="3.5.1.87" evidence="4"/>
<dbReference type="Proteomes" id="UP001223743">
    <property type="component" value="Unassembled WGS sequence"/>
</dbReference>
<dbReference type="PANTHER" id="PTHR32494:SF5">
    <property type="entry name" value="ALLANTOATE AMIDOHYDROLASE"/>
    <property type="match status" value="1"/>
</dbReference>
<organism evidence="4 5">
    <name type="scientific">Kaistia geumhonensis</name>
    <dbReference type="NCBI Taxonomy" id="410839"/>
    <lineage>
        <taxon>Bacteria</taxon>
        <taxon>Pseudomonadati</taxon>
        <taxon>Pseudomonadota</taxon>
        <taxon>Alphaproteobacteria</taxon>
        <taxon>Hyphomicrobiales</taxon>
        <taxon>Kaistiaceae</taxon>
        <taxon>Kaistia</taxon>
    </lineage>
</organism>
<dbReference type="Gene3D" id="3.30.70.360">
    <property type="match status" value="1"/>
</dbReference>
<proteinExistence type="inferred from homology"/>
<keyword evidence="2 4" id="KW-0378">Hydrolase</keyword>
<evidence type="ECO:0000313" key="5">
    <source>
        <dbReference type="Proteomes" id="UP001223743"/>
    </source>
</evidence>
<evidence type="ECO:0000259" key="3">
    <source>
        <dbReference type="Pfam" id="PF07687"/>
    </source>
</evidence>
<protein>
    <submittedName>
        <fullName evidence="4">N-carbamoyl-L-amino-acid hydrolase</fullName>
        <ecNumber evidence="4">3.5.1.87</ecNumber>
    </submittedName>
</protein>
<keyword evidence="5" id="KW-1185">Reference proteome</keyword>
<dbReference type="InterPro" id="IPR011650">
    <property type="entry name" value="Peptidase_M20_dimer"/>
</dbReference>
<dbReference type="InterPro" id="IPR002933">
    <property type="entry name" value="Peptidase_M20"/>
</dbReference>
<feature type="domain" description="Peptidase M20 dimerisation" evidence="3">
    <location>
        <begin position="227"/>
        <end position="327"/>
    </location>
</feature>
<dbReference type="EMBL" id="JAUSWJ010000001">
    <property type="protein sequence ID" value="MDQ0516192.1"/>
    <property type="molecule type" value="Genomic_DNA"/>
</dbReference>
<evidence type="ECO:0000256" key="1">
    <source>
        <dbReference type="ARBA" id="ARBA00006153"/>
    </source>
</evidence>
<dbReference type="RefSeq" id="WP_266279920.1">
    <property type="nucleotide sequence ID" value="NZ_JAPKNF010000001.1"/>
</dbReference>
<reference evidence="4 5" key="1">
    <citation type="submission" date="2023-07" db="EMBL/GenBank/DDBJ databases">
        <title>Genomic Encyclopedia of Type Strains, Phase IV (KMG-IV): sequencing the most valuable type-strain genomes for metagenomic binning, comparative biology and taxonomic classification.</title>
        <authorList>
            <person name="Goeker M."/>
        </authorList>
    </citation>
    <scope>NUCLEOTIDE SEQUENCE [LARGE SCALE GENOMIC DNA]</scope>
    <source>
        <strain evidence="4 5">B1-1</strain>
    </source>
</reference>
<sequence length="445" mass="45372">MSPASTMFHASARGDGASVPRIDGARLIERIAAFAALGGLANGGVNRPAFSQADRAARALVASIAAERGFRVFQDPIANLFLARPGAPDLPPLLIGSHLDSQPTGGRFDGALGTLAALSALEAIEDQRIATGVPVELVVWANEEGSRFSPGTMGSQAFARRALPDAGLRDADGVTLGEALAATRDALPGAAERPLGFPIAGYLELHIEQGPILEAAGLPIGVVEAVQGALWLEVTVTGETAHAGTTPLAARHDAVAALVEALARLGATVMEADPAARLTIGRLASEPDSINAVPRLARCTIDLRHPDASRLAQMRAEVEAAVAAAAAGHGCAGDIRPLFSAPPTAFDPMMADAIAGAAARLGLGSMRMVSGAFHDALPIAGLAPAAMIFVPCRGGVSHNEREHVEPAQCIAGADVLLGAAIEAAQGLARGASSADRLQRDKRNSA</sequence>
<dbReference type="SUPFAM" id="SSF53187">
    <property type="entry name" value="Zn-dependent exopeptidases"/>
    <property type="match status" value="1"/>
</dbReference>
<evidence type="ECO:0000256" key="2">
    <source>
        <dbReference type="ARBA" id="ARBA00022801"/>
    </source>
</evidence>